<evidence type="ECO:0000313" key="1">
    <source>
        <dbReference type="EMBL" id="OFI34650.1"/>
    </source>
</evidence>
<dbReference type="RefSeq" id="WP_070175568.1">
    <property type="nucleotide sequence ID" value="NZ_BMJR01000001.1"/>
</dbReference>
<protein>
    <submittedName>
        <fullName evidence="1">Uncharacterized protein</fullName>
    </submittedName>
</protein>
<dbReference type="STRING" id="1856405.BFC17_13760"/>
<dbReference type="EMBL" id="MJIC01000010">
    <property type="protein sequence ID" value="OFI34650.1"/>
    <property type="molecule type" value="Genomic_DNA"/>
</dbReference>
<comment type="caution">
    <text evidence="1">The sequence shown here is derived from an EMBL/GenBank/DDBJ whole genome shotgun (WGS) entry which is preliminary data.</text>
</comment>
<reference evidence="1 2" key="1">
    <citation type="submission" date="2016-09" db="EMBL/GenBank/DDBJ databases">
        <title>Alteromonas lipolytica, a new species isolated from sea water.</title>
        <authorList>
            <person name="Wu Y.-H."/>
            <person name="Cheng H."/>
            <person name="Xu X.-W."/>
        </authorList>
    </citation>
    <scope>NUCLEOTIDE SEQUENCE [LARGE SCALE GENOMIC DNA]</scope>
    <source>
        <strain evidence="1 2">JW12</strain>
    </source>
</reference>
<name>A0A1E8FFG1_9ALTE</name>
<dbReference type="AlphaFoldDB" id="A0A1E8FFG1"/>
<dbReference type="OrthoDB" id="6375164at2"/>
<sequence>MSTEQEIINKHRSVIRALIPYHQQGRLMEGLNKFSSRLTPKSRQIIKDEVIRLTSQTTAPADNSEFARFPVKRFSHFGVEMTLDKVGTEILNRETARYMEQYTVGVFESLTNSDHYQGLVKRQLREKIINAFTVQTQSFRDICFNDDLSITPNFSITSPAYQNGRSVVVVSLSAGQITIACTRLPKFTTPTDIPVHFPTIPGLSFSAAVIHYNFVGVDFNASSQRYHTTLSLAEKDKYWYPQIAKYLNRVMLRMPLDRELEIERAMQALDRDRIVQNSPWIPILLQRKNEQLVPGTALLTQSNLAASSTTPRAQLLPGKTALHAIMAELEKNTEAFVLRMTIVSSNQTPVKLCATLKQLEQQGLLAPFIQLANEHQSLEIWHYRLTHVADDSRATAQALHDLSTKSSGDVVAMQDMLFIRRITDAIGPLQLLNQPEKTRFPRLLIDDDNLIRYAL</sequence>
<proteinExistence type="predicted"/>
<dbReference type="Proteomes" id="UP000176037">
    <property type="component" value="Unassembled WGS sequence"/>
</dbReference>
<keyword evidence="2" id="KW-1185">Reference proteome</keyword>
<gene>
    <name evidence="1" type="ORF">BFC17_13760</name>
</gene>
<evidence type="ECO:0000313" key="2">
    <source>
        <dbReference type="Proteomes" id="UP000176037"/>
    </source>
</evidence>
<accession>A0A1E8FFG1</accession>
<organism evidence="1 2">
    <name type="scientific">Alteromonas lipolytica</name>
    <dbReference type="NCBI Taxonomy" id="1856405"/>
    <lineage>
        <taxon>Bacteria</taxon>
        <taxon>Pseudomonadati</taxon>
        <taxon>Pseudomonadota</taxon>
        <taxon>Gammaproteobacteria</taxon>
        <taxon>Alteromonadales</taxon>
        <taxon>Alteromonadaceae</taxon>
        <taxon>Alteromonas/Salinimonas group</taxon>
        <taxon>Alteromonas</taxon>
    </lineage>
</organism>